<evidence type="ECO:0000313" key="6">
    <source>
        <dbReference type="Proteomes" id="UP000825008"/>
    </source>
</evidence>
<dbReference type="Gene3D" id="3.50.50.60">
    <property type="entry name" value="FAD/NAD(P)-binding domain"/>
    <property type="match status" value="2"/>
</dbReference>
<evidence type="ECO:0000256" key="2">
    <source>
        <dbReference type="ARBA" id="ARBA00022630"/>
    </source>
</evidence>
<evidence type="ECO:0000256" key="3">
    <source>
        <dbReference type="ARBA" id="ARBA00022827"/>
    </source>
</evidence>
<reference evidence="5" key="1">
    <citation type="submission" date="2021-08" db="EMBL/GenBank/DDBJ databases">
        <title>Whole genome sequencing of non-tuberculosis mycobacteria type-strains.</title>
        <authorList>
            <person name="Igarashi Y."/>
            <person name="Osugi A."/>
            <person name="Mitarai S."/>
        </authorList>
    </citation>
    <scope>NUCLEOTIDE SEQUENCE</scope>
    <source>
        <strain evidence="5">JCM 30995</strain>
    </source>
</reference>
<sequence length="484" mass="54316">MKPTVAVIGAGMSGLCMAIKLQAAGIESYTVFEQAGDVGGTWRDNTYPGLHCDVPSRYYSYSFRPNHQWSKFQSPGPEIHQYLRTCAEEHSLGARIRFNTEATEARYRDGRWWIRTSDGEVEPFDVLISATGILRVPRLPDIPGRDSFAGKMFHSSQWDHLTPLQDKRIGLIGTGSTGVQIVSALGGSVKSLTVFQRSAQWIFPWPNFRYSRPTKALMGRWPAFNQLGHTFWGWIFRTVLGRATVQPGWQRRMVDAVCRWNLRLSVRDPGLRAKLTPVDQPMCKRQIFAGQYYRSVQRSGVDVVTDDIVRIEPQGVVTSGDILHELDVLVFATGFDAHAYVHPLQIVGAGGVSLEEVWADGPRAYRSIGVPGFPNFFMMMGPHSPIGSDSLVPIAEHQADFIMWWIGQMRDGHVISVAPTEVATKEHNEDMKAAMPHTTWVTGCRSWYLGRDGLPELFPWRPERYTELLAKPDTTAFEVHGPTG</sequence>
<dbReference type="Proteomes" id="UP000825008">
    <property type="component" value="Chromosome"/>
</dbReference>
<keyword evidence="4" id="KW-0560">Oxidoreductase</keyword>
<dbReference type="Pfam" id="PF00743">
    <property type="entry name" value="FMO-like"/>
    <property type="match status" value="1"/>
</dbReference>
<dbReference type="RefSeq" id="WP_220694369.1">
    <property type="nucleotide sequence ID" value="NZ_CP080997.1"/>
</dbReference>
<keyword evidence="3" id="KW-0274">FAD</keyword>
<dbReference type="PRINTS" id="PR00368">
    <property type="entry name" value="FADPNR"/>
</dbReference>
<gene>
    <name evidence="5" type="ORF">K3U94_16150</name>
</gene>
<dbReference type="SUPFAM" id="SSF51905">
    <property type="entry name" value="FAD/NAD(P)-binding domain"/>
    <property type="match status" value="2"/>
</dbReference>
<dbReference type="GO" id="GO:0004499">
    <property type="term" value="F:N,N-dimethylaniline monooxygenase activity"/>
    <property type="evidence" value="ECO:0007669"/>
    <property type="project" value="InterPro"/>
</dbReference>
<dbReference type="PRINTS" id="PR00411">
    <property type="entry name" value="PNDRDTASEI"/>
</dbReference>
<evidence type="ECO:0000256" key="4">
    <source>
        <dbReference type="ARBA" id="ARBA00023002"/>
    </source>
</evidence>
<dbReference type="InterPro" id="IPR020946">
    <property type="entry name" value="Flavin_mOase-like"/>
</dbReference>
<accession>A0A9X7WE27</accession>
<evidence type="ECO:0000313" key="5">
    <source>
        <dbReference type="EMBL" id="QZA06536.1"/>
    </source>
</evidence>
<proteinExistence type="inferred from homology"/>
<dbReference type="PANTHER" id="PTHR42877:SF4">
    <property type="entry name" value="FAD_NAD(P)-BINDING DOMAIN-CONTAINING PROTEIN-RELATED"/>
    <property type="match status" value="1"/>
</dbReference>
<protein>
    <submittedName>
        <fullName evidence="5">NAD(P)/FAD-dependent oxidoreductase</fullName>
    </submittedName>
</protein>
<dbReference type="PANTHER" id="PTHR42877">
    <property type="entry name" value="L-ORNITHINE N(5)-MONOOXYGENASE-RELATED"/>
    <property type="match status" value="1"/>
</dbReference>
<dbReference type="AlphaFoldDB" id="A0A9X7WE27"/>
<organism evidence="5 6">
    <name type="scientific">Mycolicibacter heraklionensis</name>
    <dbReference type="NCBI Taxonomy" id="512402"/>
    <lineage>
        <taxon>Bacteria</taxon>
        <taxon>Bacillati</taxon>
        <taxon>Actinomycetota</taxon>
        <taxon>Actinomycetes</taxon>
        <taxon>Mycobacteriales</taxon>
        <taxon>Mycobacteriaceae</taxon>
        <taxon>Mycolicibacter</taxon>
    </lineage>
</organism>
<name>A0A9X7WE27_9MYCO</name>
<keyword evidence="2" id="KW-0285">Flavoprotein</keyword>
<dbReference type="GO" id="GO:0050661">
    <property type="term" value="F:NADP binding"/>
    <property type="evidence" value="ECO:0007669"/>
    <property type="project" value="InterPro"/>
</dbReference>
<comment type="similarity">
    <text evidence="1">Belongs to the FAD-binding monooxygenase family.</text>
</comment>
<dbReference type="KEGG" id="mher:K3U94_16150"/>
<dbReference type="InterPro" id="IPR051209">
    <property type="entry name" value="FAD-bind_Monooxygenase_sf"/>
</dbReference>
<dbReference type="GO" id="GO:0050660">
    <property type="term" value="F:flavin adenine dinucleotide binding"/>
    <property type="evidence" value="ECO:0007669"/>
    <property type="project" value="InterPro"/>
</dbReference>
<dbReference type="InterPro" id="IPR036188">
    <property type="entry name" value="FAD/NAD-bd_sf"/>
</dbReference>
<evidence type="ECO:0000256" key="1">
    <source>
        <dbReference type="ARBA" id="ARBA00010139"/>
    </source>
</evidence>
<dbReference type="EMBL" id="CP080997">
    <property type="protein sequence ID" value="QZA06536.1"/>
    <property type="molecule type" value="Genomic_DNA"/>
</dbReference>